<evidence type="ECO:0000256" key="1">
    <source>
        <dbReference type="ARBA" id="ARBA00006102"/>
    </source>
</evidence>
<feature type="domain" description="CoA carboxyltransferase N-terminal" evidence="7">
    <location>
        <begin position="114"/>
        <end position="371"/>
    </location>
</feature>
<dbReference type="FunFam" id="3.90.226.10:FF:000004">
    <property type="entry name" value="Methylcrotonoyl-CoA carboxylase beta chain"/>
    <property type="match status" value="1"/>
</dbReference>
<evidence type="ECO:0000256" key="2">
    <source>
        <dbReference type="ARBA" id="ARBA00025711"/>
    </source>
</evidence>
<dbReference type="InterPro" id="IPR034733">
    <property type="entry name" value="AcCoA_carboxyl_beta"/>
</dbReference>
<evidence type="ECO:0000313" key="10">
    <source>
        <dbReference type="Proteomes" id="UP000024837"/>
    </source>
</evidence>
<keyword evidence="10" id="KW-1185">Reference proteome</keyword>
<dbReference type="Pfam" id="PF01039">
    <property type="entry name" value="Carboxyl_trans"/>
    <property type="match status" value="1"/>
</dbReference>
<evidence type="ECO:0000256" key="3">
    <source>
        <dbReference type="ARBA" id="ARBA00026116"/>
    </source>
</evidence>
<comment type="catalytic activity">
    <reaction evidence="6">
        <text>3-methylbut-2-enoyl-CoA + hydrogencarbonate + ATP = 3-methyl-(2E)-glutaconyl-CoA + ADP + phosphate + H(+)</text>
        <dbReference type="Rhea" id="RHEA:13589"/>
        <dbReference type="ChEBI" id="CHEBI:15378"/>
        <dbReference type="ChEBI" id="CHEBI:17544"/>
        <dbReference type="ChEBI" id="CHEBI:30616"/>
        <dbReference type="ChEBI" id="CHEBI:43474"/>
        <dbReference type="ChEBI" id="CHEBI:57344"/>
        <dbReference type="ChEBI" id="CHEBI:57346"/>
        <dbReference type="ChEBI" id="CHEBI:456216"/>
        <dbReference type="EC" id="6.4.1.4"/>
    </reaction>
</comment>
<dbReference type="EC" id="6.4.1.4" evidence="3"/>
<dbReference type="GO" id="GO:1905202">
    <property type="term" value="C:methylcrotonoyl-CoA carboxylase complex"/>
    <property type="evidence" value="ECO:0007669"/>
    <property type="project" value="TreeGrafter"/>
</dbReference>
<dbReference type="OrthoDB" id="439921at2759"/>
<dbReference type="SUPFAM" id="SSF52096">
    <property type="entry name" value="ClpP/crotonase"/>
    <property type="match status" value="2"/>
</dbReference>
<dbReference type="GO" id="GO:0005739">
    <property type="term" value="C:mitochondrion"/>
    <property type="evidence" value="ECO:0007669"/>
    <property type="project" value="TreeGrafter"/>
</dbReference>
<dbReference type="InterPro" id="IPR011763">
    <property type="entry name" value="COA_CT_C"/>
</dbReference>
<sequence length="614" mass="65458">MPPVSDQAATLGTLRCPSRSRQLKIDILHGRRNKNHRPSPRIYPFSHAATMSLRTALLRGTRAIASRNAAVLAASTPRRALSAHSFRHFESAVSTLQSTVDTSSADFKANAAAMADLTAKLDTLTAQVALGGSESARLKNIARGKMLVRDRIAALLDPGSSFLELSPLAGHELYEGEQIPAGGIVTGIGRVSGVECMIVANDSTVKGGTYYPITVKKHLRAQTIAQENKLPCIYLVDSGGANLPHQCDVFPDKEHFGRIFYNQARMSSAGVPQIAVVMGPCTAGGAYVPAMSDESIIVAKQGHIFLAGPPLVKAATGEEVSAEALGGAELHSTVSGVTDYTAEDDAHALVLARRSVSNLNWPTSTGGKREGEIKEPLYDPAELGGVMGTNLRRQVDVREVIARVVDGSEFSEFKAGYGTTMVTGFAHIHGYKVGIVANNGIIFSEAALKGAHFIELCAQRDIPLVFLQNVTGFMVGRDAEAGGIAKNGAKLVTAVSCAEVPKFTVVIGASYGAGNYGMNGRAYGARFMWMWPNAKIAVMGSEQLHNVMATVGKADPRLRDRIEAESDAKFASARIWDDGIIKPEDTRRTLAMGLQAALGGRVDRQPTKFGVFRM</sequence>
<evidence type="ECO:0000259" key="7">
    <source>
        <dbReference type="PROSITE" id="PS50980"/>
    </source>
</evidence>
<evidence type="ECO:0000256" key="6">
    <source>
        <dbReference type="ARBA" id="ARBA00052347"/>
    </source>
</evidence>
<feature type="domain" description="CoA carboxyltransferase C-terminal" evidence="8">
    <location>
        <begin position="369"/>
        <end position="604"/>
    </location>
</feature>
<evidence type="ECO:0000256" key="4">
    <source>
        <dbReference type="ARBA" id="ARBA00031237"/>
    </source>
</evidence>
<organism evidence="9 10">
    <name type="scientific">Drechslerella stenobrocha 248</name>
    <dbReference type="NCBI Taxonomy" id="1043628"/>
    <lineage>
        <taxon>Eukaryota</taxon>
        <taxon>Fungi</taxon>
        <taxon>Dikarya</taxon>
        <taxon>Ascomycota</taxon>
        <taxon>Pezizomycotina</taxon>
        <taxon>Orbiliomycetes</taxon>
        <taxon>Orbiliales</taxon>
        <taxon>Orbiliaceae</taxon>
        <taxon>Drechslerella</taxon>
    </lineage>
</organism>
<dbReference type="GO" id="GO:0006552">
    <property type="term" value="P:L-leucine catabolic process"/>
    <property type="evidence" value="ECO:0007669"/>
    <property type="project" value="UniProtKB-UniPathway"/>
</dbReference>
<dbReference type="Proteomes" id="UP000024837">
    <property type="component" value="Unassembled WGS sequence"/>
</dbReference>
<evidence type="ECO:0000256" key="5">
    <source>
        <dbReference type="ARBA" id="ARBA00031404"/>
    </source>
</evidence>
<evidence type="ECO:0000313" key="9">
    <source>
        <dbReference type="EMBL" id="EWC48121.1"/>
    </source>
</evidence>
<reference evidence="9 10" key="1">
    <citation type="submission" date="2013-05" db="EMBL/GenBank/DDBJ databases">
        <title>Drechslerella stenobrocha genome reveals carnivorous origination and mechanical trapping mechanism of predatory fungi.</title>
        <authorList>
            <person name="Liu X."/>
            <person name="Zhang W."/>
            <person name="Liu K."/>
        </authorList>
    </citation>
    <scope>NUCLEOTIDE SEQUENCE [LARGE SCALE GENOMIC DNA]</scope>
    <source>
        <strain evidence="9 10">248</strain>
    </source>
</reference>
<dbReference type="HOGENOM" id="CLU_018822_0_1_1"/>
<comment type="similarity">
    <text evidence="1">Belongs to the AccD/PCCB family.</text>
</comment>
<evidence type="ECO:0000259" key="8">
    <source>
        <dbReference type="PROSITE" id="PS50989"/>
    </source>
</evidence>
<accession>W7HVA4</accession>
<dbReference type="UniPathway" id="UPA00363">
    <property type="reaction ID" value="UER00861"/>
</dbReference>
<gene>
    <name evidence="9" type="ORF">DRE_02700</name>
</gene>
<name>W7HVA4_9PEZI</name>
<comment type="pathway">
    <text evidence="2">Amino-acid degradation; L-leucine degradation; (S)-3-hydroxy-3-methylglutaryl-CoA from 3-isovaleryl-CoA: step 2/3.</text>
</comment>
<dbReference type="EMBL" id="KI966406">
    <property type="protein sequence ID" value="EWC48121.1"/>
    <property type="molecule type" value="Genomic_DNA"/>
</dbReference>
<dbReference type="InterPro" id="IPR011762">
    <property type="entry name" value="COA_CT_N"/>
</dbReference>
<dbReference type="GO" id="GO:0004485">
    <property type="term" value="F:methylcrotonoyl-CoA carboxylase activity"/>
    <property type="evidence" value="ECO:0007669"/>
    <property type="project" value="UniProtKB-EC"/>
</dbReference>
<dbReference type="PROSITE" id="PS50989">
    <property type="entry name" value="COA_CT_CTER"/>
    <property type="match status" value="1"/>
</dbReference>
<dbReference type="InterPro" id="IPR029045">
    <property type="entry name" value="ClpP/crotonase-like_dom_sf"/>
</dbReference>
<dbReference type="FunFam" id="3.90.226.10:FF:000007">
    <property type="entry name" value="Methylcrotonoyl-CoA carboxylase subunit beta"/>
    <property type="match status" value="1"/>
</dbReference>
<dbReference type="AlphaFoldDB" id="W7HVA4"/>
<dbReference type="PANTHER" id="PTHR22855">
    <property type="entry name" value="ACETYL, PROPIONYL, PYRUVATE, AND GLUTACONYL CARBOXYLASE-RELATED"/>
    <property type="match status" value="1"/>
</dbReference>
<dbReference type="Gene3D" id="3.90.226.10">
    <property type="entry name" value="2-enoyl-CoA Hydratase, Chain A, domain 1"/>
    <property type="match status" value="2"/>
</dbReference>
<proteinExistence type="inferred from homology"/>
<dbReference type="PANTHER" id="PTHR22855:SF13">
    <property type="entry name" value="METHYLCROTONOYL-COA CARBOXYLASE BETA CHAIN, MITOCHONDRIAL"/>
    <property type="match status" value="1"/>
</dbReference>
<protein>
    <recommendedName>
        <fullName evidence="3">methylcrotonoyl-CoA carboxylase</fullName>
        <ecNumber evidence="3">6.4.1.4</ecNumber>
    </recommendedName>
    <alternativeName>
        <fullName evidence="5">3-methylcrotonyl-CoA carboxylase 2</fullName>
    </alternativeName>
    <alternativeName>
        <fullName evidence="4">3-methylcrotonyl-CoA:carbon dioxide ligase subunit beta</fullName>
    </alternativeName>
</protein>
<dbReference type="InterPro" id="IPR045190">
    <property type="entry name" value="MCCB/AccD1-like"/>
</dbReference>
<dbReference type="PROSITE" id="PS50980">
    <property type="entry name" value="COA_CT_NTER"/>
    <property type="match status" value="1"/>
</dbReference>